<reference evidence="2 3" key="1">
    <citation type="submission" date="2019-10" db="EMBL/GenBank/DDBJ databases">
        <title>Gracilibacillus salitolerans sp. nov., a moderate halophile isolated from a saline soil in northwest China.</title>
        <authorList>
            <person name="Gan L."/>
        </authorList>
    </citation>
    <scope>NUCLEOTIDE SEQUENCE [LARGE SCALE GENOMIC DNA]</scope>
    <source>
        <strain evidence="2 3">TP2-8</strain>
    </source>
</reference>
<dbReference type="RefSeq" id="WP_153834756.1">
    <property type="nucleotide sequence ID" value="NZ_JBHUMW010000022.1"/>
</dbReference>
<keyword evidence="1" id="KW-0472">Membrane</keyword>
<organism evidence="2 3">
    <name type="scientific">Gracilibacillus thailandensis</name>
    <dbReference type="NCBI Taxonomy" id="563735"/>
    <lineage>
        <taxon>Bacteria</taxon>
        <taxon>Bacillati</taxon>
        <taxon>Bacillota</taxon>
        <taxon>Bacilli</taxon>
        <taxon>Bacillales</taxon>
        <taxon>Bacillaceae</taxon>
        <taxon>Gracilibacillus</taxon>
    </lineage>
</organism>
<keyword evidence="1" id="KW-0812">Transmembrane</keyword>
<evidence type="ECO:0000256" key="1">
    <source>
        <dbReference type="SAM" id="Phobius"/>
    </source>
</evidence>
<sequence length="59" mass="6832">MNNWYWMILILIGAFVTYLISKRARNDRNELTKKGFYGIITVLVVIFVVSTIMTVFSGN</sequence>
<protein>
    <recommendedName>
        <fullName evidence="4">DUF3976 domain-containing protein</fullName>
    </recommendedName>
</protein>
<keyword evidence="1" id="KW-1133">Transmembrane helix</keyword>
<keyword evidence="3" id="KW-1185">Reference proteome</keyword>
<accession>A0A6N7QXT2</accession>
<dbReference type="Proteomes" id="UP000435187">
    <property type="component" value="Unassembled WGS sequence"/>
</dbReference>
<dbReference type="AlphaFoldDB" id="A0A6N7QXT2"/>
<comment type="caution">
    <text evidence="2">The sequence shown here is derived from an EMBL/GenBank/DDBJ whole genome shotgun (WGS) entry which is preliminary data.</text>
</comment>
<feature type="transmembrane region" description="Helical" evidence="1">
    <location>
        <begin position="6"/>
        <end position="24"/>
    </location>
</feature>
<evidence type="ECO:0000313" key="2">
    <source>
        <dbReference type="EMBL" id="MRI65982.1"/>
    </source>
</evidence>
<evidence type="ECO:0000313" key="3">
    <source>
        <dbReference type="Proteomes" id="UP000435187"/>
    </source>
</evidence>
<evidence type="ECO:0008006" key="4">
    <source>
        <dbReference type="Google" id="ProtNLM"/>
    </source>
</evidence>
<feature type="transmembrane region" description="Helical" evidence="1">
    <location>
        <begin position="36"/>
        <end position="56"/>
    </location>
</feature>
<proteinExistence type="predicted"/>
<name>A0A6N7QXT2_9BACI</name>
<dbReference type="EMBL" id="WJEE01000010">
    <property type="protein sequence ID" value="MRI65982.1"/>
    <property type="molecule type" value="Genomic_DNA"/>
</dbReference>
<gene>
    <name evidence="2" type="ORF">GH885_06450</name>
</gene>